<reference evidence="2" key="1">
    <citation type="journal article" date="2020" name="Stud. Mycol.">
        <title>101 Dothideomycetes genomes: a test case for predicting lifestyles and emergence of pathogens.</title>
        <authorList>
            <person name="Haridas S."/>
            <person name="Albert R."/>
            <person name="Binder M."/>
            <person name="Bloem J."/>
            <person name="Labutti K."/>
            <person name="Salamov A."/>
            <person name="Andreopoulos B."/>
            <person name="Baker S."/>
            <person name="Barry K."/>
            <person name="Bills G."/>
            <person name="Bluhm B."/>
            <person name="Cannon C."/>
            <person name="Castanera R."/>
            <person name="Culley D."/>
            <person name="Daum C."/>
            <person name="Ezra D."/>
            <person name="Gonzalez J."/>
            <person name="Henrissat B."/>
            <person name="Kuo A."/>
            <person name="Liang C."/>
            <person name="Lipzen A."/>
            <person name="Lutzoni F."/>
            <person name="Magnuson J."/>
            <person name="Mondo S."/>
            <person name="Nolan M."/>
            <person name="Ohm R."/>
            <person name="Pangilinan J."/>
            <person name="Park H.-J."/>
            <person name="Ramirez L."/>
            <person name="Alfaro M."/>
            <person name="Sun H."/>
            <person name="Tritt A."/>
            <person name="Yoshinaga Y."/>
            <person name="Zwiers L.-H."/>
            <person name="Turgeon B."/>
            <person name="Goodwin S."/>
            <person name="Spatafora J."/>
            <person name="Crous P."/>
            <person name="Grigoriev I."/>
        </authorList>
    </citation>
    <scope>NUCLEOTIDE SEQUENCE</scope>
    <source>
        <strain evidence="2">CBS 262.69</strain>
    </source>
</reference>
<organism evidence="2 3">
    <name type="scientific">Trichodelitschia bisporula</name>
    <dbReference type="NCBI Taxonomy" id="703511"/>
    <lineage>
        <taxon>Eukaryota</taxon>
        <taxon>Fungi</taxon>
        <taxon>Dikarya</taxon>
        <taxon>Ascomycota</taxon>
        <taxon>Pezizomycotina</taxon>
        <taxon>Dothideomycetes</taxon>
        <taxon>Dothideomycetes incertae sedis</taxon>
        <taxon>Phaeotrichales</taxon>
        <taxon>Phaeotrichaceae</taxon>
        <taxon>Trichodelitschia</taxon>
    </lineage>
</organism>
<keyword evidence="3" id="KW-1185">Reference proteome</keyword>
<evidence type="ECO:0000313" key="3">
    <source>
        <dbReference type="Proteomes" id="UP000799640"/>
    </source>
</evidence>
<dbReference type="SUPFAM" id="SSF69118">
    <property type="entry name" value="AhpD-like"/>
    <property type="match status" value="1"/>
</dbReference>
<protein>
    <recommendedName>
        <fullName evidence="1">Carboxymuconolactone decarboxylase-like domain-containing protein</fullName>
    </recommendedName>
</protein>
<dbReference type="OrthoDB" id="9998495at2759"/>
<dbReference type="PANTHER" id="PTHR34846:SF11">
    <property type="entry name" value="4-CARBOXYMUCONOLACTONE DECARBOXYLASE FAMILY PROTEIN (AFU_ORTHOLOGUE AFUA_6G11590)"/>
    <property type="match status" value="1"/>
</dbReference>
<feature type="domain" description="Carboxymuconolactone decarboxylase-like" evidence="1">
    <location>
        <begin position="44"/>
        <end position="117"/>
    </location>
</feature>
<dbReference type="Proteomes" id="UP000799640">
    <property type="component" value="Unassembled WGS sequence"/>
</dbReference>
<proteinExistence type="predicted"/>
<dbReference type="InterPro" id="IPR003779">
    <property type="entry name" value="CMD-like"/>
</dbReference>
<accession>A0A6G1I894</accession>
<dbReference type="Pfam" id="PF02627">
    <property type="entry name" value="CMD"/>
    <property type="match status" value="1"/>
</dbReference>
<sequence>MRLPYVSNPPQFANAEHQAFVERLLKARGRHSLSPLDLTLLHSPPLARGFMQFFTAIRGKTTLPADILELAMCRVGALNGAAFEWMHHMPLLKKAGVSDEGIETVRTAIVHLTGKPGEKGLDARLWAVMNYVDVMTKDVQVPDATFDTLRQILDSRQIVELTLTIAGYNAVSRFLIALNVAEMRNTKVGDAKL</sequence>
<dbReference type="GO" id="GO:0051920">
    <property type="term" value="F:peroxiredoxin activity"/>
    <property type="evidence" value="ECO:0007669"/>
    <property type="project" value="InterPro"/>
</dbReference>
<evidence type="ECO:0000313" key="2">
    <source>
        <dbReference type="EMBL" id="KAF2404289.1"/>
    </source>
</evidence>
<gene>
    <name evidence="2" type="ORF">EJ06DRAFT_546223</name>
</gene>
<dbReference type="PANTHER" id="PTHR34846">
    <property type="entry name" value="4-CARBOXYMUCONOLACTONE DECARBOXYLASE FAMILY PROTEIN (AFU_ORTHOLOGUE AFUA_6G11590)"/>
    <property type="match status" value="1"/>
</dbReference>
<name>A0A6G1I894_9PEZI</name>
<dbReference type="InterPro" id="IPR029032">
    <property type="entry name" value="AhpD-like"/>
</dbReference>
<dbReference type="EMBL" id="ML996688">
    <property type="protein sequence ID" value="KAF2404289.1"/>
    <property type="molecule type" value="Genomic_DNA"/>
</dbReference>
<evidence type="ECO:0000259" key="1">
    <source>
        <dbReference type="Pfam" id="PF02627"/>
    </source>
</evidence>
<dbReference type="AlphaFoldDB" id="A0A6G1I894"/>
<dbReference type="Gene3D" id="1.20.1290.10">
    <property type="entry name" value="AhpD-like"/>
    <property type="match status" value="1"/>
</dbReference>